<keyword evidence="1" id="KW-0812">Transmembrane</keyword>
<evidence type="ECO:0000313" key="2">
    <source>
        <dbReference type="EMBL" id="MCO8299251.1"/>
    </source>
</evidence>
<name>A0AB35HSP3_TETHA</name>
<protein>
    <submittedName>
        <fullName evidence="2">Uncharacterized protein</fullName>
    </submittedName>
</protein>
<proteinExistence type="predicted"/>
<feature type="transmembrane region" description="Helical" evidence="1">
    <location>
        <begin position="34"/>
        <end position="55"/>
    </location>
</feature>
<dbReference type="EMBL" id="JACACB010000087">
    <property type="protein sequence ID" value="MCO8299251.1"/>
    <property type="molecule type" value="Genomic_DNA"/>
</dbReference>
<evidence type="ECO:0000313" key="3">
    <source>
        <dbReference type="Proteomes" id="UP001057280"/>
    </source>
</evidence>
<comment type="caution">
    <text evidence="2">The sequence shown here is derived from an EMBL/GenBank/DDBJ whole genome shotgun (WGS) entry which is preliminary data.</text>
</comment>
<sequence>MKWFVLVVGIIFTLYFLKKVIDDVYFLKERGKIPHIILDVIALFYGLYSIVILYMS</sequence>
<gene>
    <name evidence="2" type="ORF">HXW75_12495</name>
</gene>
<keyword evidence="1" id="KW-0472">Membrane</keyword>
<accession>A0AB35HSP3</accession>
<dbReference type="RefSeq" id="WP_202583202.1">
    <property type="nucleotide sequence ID" value="NZ_BKBJ01000055.1"/>
</dbReference>
<reference evidence="2" key="1">
    <citation type="submission" date="2020-06" db="EMBL/GenBank/DDBJ databases">
        <authorList>
            <person name="Link T."/>
            <person name="Ehrmann M."/>
        </authorList>
    </citation>
    <scope>NUCLEOTIDE SEQUENCE</scope>
    <source>
        <strain evidence="2">TMW 2.2257</strain>
    </source>
</reference>
<keyword evidence="1" id="KW-1133">Transmembrane helix</keyword>
<evidence type="ECO:0000256" key="1">
    <source>
        <dbReference type="SAM" id="Phobius"/>
    </source>
</evidence>
<dbReference type="AlphaFoldDB" id="A0AB35HSP3"/>
<dbReference type="Proteomes" id="UP001057280">
    <property type="component" value="Unassembled WGS sequence"/>
</dbReference>
<reference evidence="2" key="2">
    <citation type="journal article" date="2021" name="BMC Microbiol.">
        <title>The diversity among the species Tetragenococcus halophilus including new isolates from a lupine seed fermentation.</title>
        <authorList>
            <person name="Link T."/>
            <person name="Vogel R.F."/>
            <person name="Ehrmann M.A."/>
        </authorList>
    </citation>
    <scope>NUCLEOTIDE SEQUENCE</scope>
    <source>
        <strain evidence="2">TMW 2.2257</strain>
    </source>
</reference>
<organism evidence="2 3">
    <name type="scientific">Tetragenococcus halophilus</name>
    <name type="common">Pediococcus halophilus</name>
    <dbReference type="NCBI Taxonomy" id="51669"/>
    <lineage>
        <taxon>Bacteria</taxon>
        <taxon>Bacillati</taxon>
        <taxon>Bacillota</taxon>
        <taxon>Bacilli</taxon>
        <taxon>Lactobacillales</taxon>
        <taxon>Enterococcaceae</taxon>
        <taxon>Tetragenococcus</taxon>
    </lineage>
</organism>